<protein>
    <submittedName>
        <fullName evidence="11">GDNF family receptor alpha-like</fullName>
    </submittedName>
</protein>
<keyword evidence="5 8" id="KW-0472">Membrane</keyword>
<evidence type="ECO:0000256" key="8">
    <source>
        <dbReference type="SAM" id="Phobius"/>
    </source>
</evidence>
<keyword evidence="8" id="KW-1133">Transmembrane helix</keyword>
<evidence type="ECO:0000256" key="7">
    <source>
        <dbReference type="ARBA" id="ARBA00023180"/>
    </source>
</evidence>
<comment type="similarity">
    <text evidence="2">Belongs to the GDNFR family.</text>
</comment>
<reference evidence="12" key="2">
    <citation type="submission" date="2019-02" db="EMBL/GenBank/DDBJ databases">
        <title>Opniocepnalus argus Var Kimnra genome.</title>
        <authorList>
            <person name="Zhou C."/>
            <person name="Xiao S."/>
        </authorList>
    </citation>
    <scope>NUCLEOTIDE SEQUENCE [LARGE SCALE GENOMIC DNA]</scope>
</reference>
<evidence type="ECO:0000256" key="3">
    <source>
        <dbReference type="ARBA" id="ARBA00022475"/>
    </source>
</evidence>
<evidence type="ECO:0000259" key="10">
    <source>
        <dbReference type="SMART" id="SM00907"/>
    </source>
</evidence>
<evidence type="ECO:0000256" key="6">
    <source>
        <dbReference type="ARBA" id="ARBA00023170"/>
    </source>
</evidence>
<comment type="subcellular location">
    <subcellularLocation>
        <location evidence="1">Cell membrane</location>
    </subcellularLocation>
</comment>
<keyword evidence="3" id="KW-1003">Cell membrane</keyword>
<feature type="transmembrane region" description="Helical" evidence="8">
    <location>
        <begin position="350"/>
        <end position="372"/>
    </location>
</feature>
<dbReference type="InterPro" id="IPR037193">
    <property type="entry name" value="GDNF_alpha"/>
</dbReference>
<dbReference type="GO" id="GO:0007169">
    <property type="term" value="P:cell surface receptor protein tyrosine kinase signaling pathway"/>
    <property type="evidence" value="ECO:0007669"/>
    <property type="project" value="UniProtKB-ARBA"/>
</dbReference>
<keyword evidence="12" id="KW-1185">Reference proteome</keyword>
<dbReference type="EMBL" id="CM015712">
    <property type="protein sequence ID" value="KAF3708312.1"/>
    <property type="molecule type" value="Genomic_DNA"/>
</dbReference>
<keyword evidence="7" id="KW-0325">Glycoprotein</keyword>
<dbReference type="GO" id="GO:0007399">
    <property type="term" value="P:nervous system development"/>
    <property type="evidence" value="ECO:0007669"/>
    <property type="project" value="TreeGrafter"/>
</dbReference>
<evidence type="ECO:0000256" key="4">
    <source>
        <dbReference type="ARBA" id="ARBA00022729"/>
    </source>
</evidence>
<keyword evidence="4 9" id="KW-0732">Signal</keyword>
<evidence type="ECO:0000256" key="2">
    <source>
        <dbReference type="ARBA" id="ARBA00005961"/>
    </source>
</evidence>
<feature type="signal peptide" evidence="9">
    <location>
        <begin position="1"/>
        <end position="17"/>
    </location>
</feature>
<dbReference type="InterPro" id="IPR003438">
    <property type="entry name" value="GDNF_rcpt"/>
</dbReference>
<keyword evidence="8" id="KW-0812">Transmembrane</keyword>
<dbReference type="GO" id="GO:0038023">
    <property type="term" value="F:signaling receptor activity"/>
    <property type="evidence" value="ECO:0007669"/>
    <property type="project" value="InterPro"/>
</dbReference>
<feature type="domain" description="GDNF/GAS1" evidence="10">
    <location>
        <begin position="219"/>
        <end position="318"/>
    </location>
</feature>
<gene>
    <name evidence="11" type="ORF">EXN66_Car001486</name>
</gene>
<evidence type="ECO:0000256" key="9">
    <source>
        <dbReference type="SAM" id="SignalP"/>
    </source>
</evidence>
<dbReference type="SMART" id="SM00907">
    <property type="entry name" value="GDNF"/>
    <property type="match status" value="2"/>
</dbReference>
<keyword evidence="6 11" id="KW-0675">Receptor</keyword>
<feature type="domain" description="GDNF/GAS1" evidence="10">
    <location>
        <begin position="135"/>
        <end position="212"/>
    </location>
</feature>
<dbReference type="Pfam" id="PF02351">
    <property type="entry name" value="GDNF"/>
    <property type="match status" value="2"/>
</dbReference>
<dbReference type="GO" id="GO:0043235">
    <property type="term" value="C:receptor complex"/>
    <property type="evidence" value="ECO:0007669"/>
    <property type="project" value="TreeGrafter"/>
</dbReference>
<organism evidence="11 12">
    <name type="scientific">Channa argus</name>
    <name type="common">Northern snakehead</name>
    <name type="synonym">Ophicephalus argus</name>
    <dbReference type="NCBI Taxonomy" id="215402"/>
    <lineage>
        <taxon>Eukaryota</taxon>
        <taxon>Metazoa</taxon>
        <taxon>Chordata</taxon>
        <taxon>Craniata</taxon>
        <taxon>Vertebrata</taxon>
        <taxon>Euteleostomi</taxon>
        <taxon>Actinopterygii</taxon>
        <taxon>Neopterygii</taxon>
        <taxon>Teleostei</taxon>
        <taxon>Neoteleostei</taxon>
        <taxon>Acanthomorphata</taxon>
        <taxon>Anabantaria</taxon>
        <taxon>Anabantiformes</taxon>
        <taxon>Channoidei</taxon>
        <taxon>Channidae</taxon>
        <taxon>Channa</taxon>
    </lineage>
</organism>
<name>A0A6G1R082_CHAAH</name>
<dbReference type="Proteomes" id="UP000503349">
    <property type="component" value="Chromosome 1"/>
</dbReference>
<sequence>MHLIHLETAVILGIVFAQISSNSISLEPSDCLAAAYTCMSDLCQNEEDFSSGICDDEGCQIKGLEGCNMTIQSVLDQFPSLRGCVCAWQEELCDSIQALATECHRKPATQQKRSTVVDWQSSSLIAYVYDGSRSCLDQITVCVSDTVCNKYLAPVVQACLGHQCNRDHCQQETQRLYGSMPHSVAEMLVMCECEASDQSCLQMRTALHSGTCGDETWVCQDTVKLCVKDSNCRDLLKTFQEKCWRSEEGQCSESDLQNVDCFPLMDPGLILCADSQCKMAFLATLGTALHYPCSCKGLHSRDLLTCNMIHNILHNRSCFMTSQKSSNGPSKPPEISKSDKGQTLPIVSDYFMYAFATVLLVGIVLIMPIVVVSKIW</sequence>
<dbReference type="AlphaFoldDB" id="A0A6G1R082"/>
<evidence type="ECO:0000313" key="12">
    <source>
        <dbReference type="Proteomes" id="UP000503349"/>
    </source>
</evidence>
<evidence type="ECO:0000313" key="11">
    <source>
        <dbReference type="EMBL" id="KAF3708312.1"/>
    </source>
</evidence>
<feature type="chain" id="PRO_5026197500" evidence="9">
    <location>
        <begin position="18"/>
        <end position="376"/>
    </location>
</feature>
<dbReference type="SUPFAM" id="SSF110035">
    <property type="entry name" value="GDNF receptor-like"/>
    <property type="match status" value="2"/>
</dbReference>
<dbReference type="PANTHER" id="PTHR10269:SF1">
    <property type="entry name" value="GDNF FAMILY RECEPTOR ALPHA-LIKE"/>
    <property type="match status" value="1"/>
</dbReference>
<dbReference type="GO" id="GO:0009897">
    <property type="term" value="C:external side of plasma membrane"/>
    <property type="evidence" value="ECO:0007669"/>
    <property type="project" value="TreeGrafter"/>
</dbReference>
<dbReference type="InterPro" id="IPR016017">
    <property type="entry name" value="GDNF/GAS1"/>
</dbReference>
<reference evidence="11 12" key="1">
    <citation type="submission" date="2019-02" db="EMBL/GenBank/DDBJ databases">
        <title>Opniocepnalus argus genome.</title>
        <authorList>
            <person name="Zhou C."/>
            <person name="Xiao S."/>
        </authorList>
    </citation>
    <scope>NUCLEOTIDE SEQUENCE [LARGE SCALE GENOMIC DNA]</scope>
    <source>
        <strain evidence="11">OARG1902GOOAL</strain>
        <tissue evidence="11">Muscle</tissue>
    </source>
</reference>
<dbReference type="PANTHER" id="PTHR10269">
    <property type="entry name" value="GDNF RECEPTOR ALPHA"/>
    <property type="match status" value="1"/>
</dbReference>
<evidence type="ECO:0000256" key="1">
    <source>
        <dbReference type="ARBA" id="ARBA00004236"/>
    </source>
</evidence>
<evidence type="ECO:0000256" key="5">
    <source>
        <dbReference type="ARBA" id="ARBA00023136"/>
    </source>
</evidence>
<proteinExistence type="inferred from homology"/>
<accession>A0A6G1R082</accession>